<keyword evidence="1" id="KW-0812">Transmembrane</keyword>
<name>A0ACB8E756_9SAUR</name>
<proteinExistence type="predicted"/>
<protein>
    <submittedName>
        <fullName evidence="1">Multiple C2 and transmembrane domain-containing protein 2</fullName>
    </submittedName>
</protein>
<sequence length="171" mass="18960">MSPFSQNRCKVDVGALPGKRANRLELALEKQPGSLLVVVSVAPCSGVSVSDLCISPLGDPNERKQISQRYSLWNSFQNVKDVGFLQVKLLKAVDLLAADFSGNGRLQSYTVYKNLNPEWNQVFTFPVKDIHDILEVTVFDEDGDKPPDFLGKVAIPLLSPGSFILWHIFLD</sequence>
<evidence type="ECO:0000313" key="1">
    <source>
        <dbReference type="EMBL" id="KAH7987730.1"/>
    </source>
</evidence>
<dbReference type="Proteomes" id="UP000827872">
    <property type="component" value="Linkage Group LG17"/>
</dbReference>
<keyword evidence="2" id="KW-1185">Reference proteome</keyword>
<keyword evidence="1" id="KW-0472">Membrane</keyword>
<organism evidence="1 2">
    <name type="scientific">Sphaerodactylus townsendi</name>
    <dbReference type="NCBI Taxonomy" id="933632"/>
    <lineage>
        <taxon>Eukaryota</taxon>
        <taxon>Metazoa</taxon>
        <taxon>Chordata</taxon>
        <taxon>Craniata</taxon>
        <taxon>Vertebrata</taxon>
        <taxon>Euteleostomi</taxon>
        <taxon>Lepidosauria</taxon>
        <taxon>Squamata</taxon>
        <taxon>Bifurcata</taxon>
        <taxon>Gekkota</taxon>
        <taxon>Sphaerodactylidae</taxon>
        <taxon>Sphaerodactylus</taxon>
    </lineage>
</organism>
<dbReference type="EMBL" id="CM037630">
    <property type="protein sequence ID" value="KAH7987730.1"/>
    <property type="molecule type" value="Genomic_DNA"/>
</dbReference>
<reference evidence="1" key="1">
    <citation type="submission" date="2021-08" db="EMBL/GenBank/DDBJ databases">
        <title>The first chromosome-level gecko genome reveals the dynamic sex chromosomes of Neotropical dwarf geckos (Sphaerodactylidae: Sphaerodactylus).</title>
        <authorList>
            <person name="Pinto B.J."/>
            <person name="Keating S.E."/>
            <person name="Gamble T."/>
        </authorList>
    </citation>
    <scope>NUCLEOTIDE SEQUENCE</scope>
    <source>
        <strain evidence="1">TG3544</strain>
    </source>
</reference>
<accession>A0ACB8E756</accession>
<comment type="caution">
    <text evidence="1">The sequence shown here is derived from an EMBL/GenBank/DDBJ whole genome shotgun (WGS) entry which is preliminary data.</text>
</comment>
<evidence type="ECO:0000313" key="2">
    <source>
        <dbReference type="Proteomes" id="UP000827872"/>
    </source>
</evidence>
<gene>
    <name evidence="1" type="primary">MCTP2</name>
    <name evidence="1" type="ORF">K3G42_011081</name>
</gene>